<evidence type="ECO:0000313" key="5">
    <source>
        <dbReference type="Proteomes" id="UP000251123"/>
    </source>
</evidence>
<dbReference type="AlphaFoldDB" id="A0A2X3G2Y8"/>
<organism evidence="3 6">
    <name type="scientific">Klebsiella pneumoniae</name>
    <dbReference type="NCBI Taxonomy" id="573"/>
    <lineage>
        <taxon>Bacteria</taxon>
        <taxon>Pseudomonadati</taxon>
        <taxon>Pseudomonadota</taxon>
        <taxon>Gammaproteobacteria</taxon>
        <taxon>Enterobacterales</taxon>
        <taxon>Enterobacteriaceae</taxon>
        <taxon>Klebsiella/Raoultella group</taxon>
        <taxon>Klebsiella</taxon>
        <taxon>Klebsiella pneumoniae complex</taxon>
    </lineage>
</organism>
<accession>A0A2X3G2Y8</accession>
<dbReference type="RefSeq" id="WP_023323268.1">
    <property type="nucleotide sequence ID" value="NZ_CAADJV010000005.1"/>
</dbReference>
<evidence type="ECO:0000313" key="3">
    <source>
        <dbReference type="EMBL" id="STT95551.1"/>
    </source>
</evidence>
<name>A0A2X3G2Y8_KLEPN</name>
<reference evidence="4 5" key="1">
    <citation type="submission" date="2018-06" db="EMBL/GenBank/DDBJ databases">
        <authorList>
            <consortium name="Pathogen Informatics"/>
            <person name="Doyle S."/>
        </authorList>
    </citation>
    <scope>NUCLEOTIDE SEQUENCE [LARGE SCALE GENOMIC DNA]</scope>
    <source>
        <strain evidence="3 6">NCTC5052</strain>
        <strain evidence="1 5">NCTC9601</strain>
        <strain evidence="2 4">NCTC9645</strain>
    </source>
</reference>
<protein>
    <submittedName>
        <fullName evidence="3">Uncharacterized protein</fullName>
    </submittedName>
</protein>
<evidence type="ECO:0000313" key="4">
    <source>
        <dbReference type="Proteomes" id="UP000250675"/>
    </source>
</evidence>
<gene>
    <name evidence="3" type="ORF">NCTC5052_04057</name>
    <name evidence="1" type="ORF">NCTC9601_00071</name>
    <name evidence="2" type="ORF">NCTC9645_02802</name>
</gene>
<dbReference type="EMBL" id="UGLJ01000002">
    <property type="protein sequence ID" value="STT95551.1"/>
    <property type="molecule type" value="Genomic_DNA"/>
</dbReference>
<dbReference type="EMBL" id="UASO01000004">
    <property type="protein sequence ID" value="SQC22215.1"/>
    <property type="molecule type" value="Genomic_DNA"/>
</dbReference>
<evidence type="ECO:0000313" key="2">
    <source>
        <dbReference type="EMBL" id="SQC22215.1"/>
    </source>
</evidence>
<dbReference type="EMBL" id="UASN01000001">
    <property type="protein sequence ID" value="SPX51506.1"/>
    <property type="molecule type" value="Genomic_DNA"/>
</dbReference>
<evidence type="ECO:0000313" key="6">
    <source>
        <dbReference type="Proteomes" id="UP000254103"/>
    </source>
</evidence>
<dbReference type="Proteomes" id="UP000250675">
    <property type="component" value="Unassembled WGS sequence"/>
</dbReference>
<dbReference type="Proteomes" id="UP000254103">
    <property type="component" value="Unassembled WGS sequence"/>
</dbReference>
<proteinExistence type="predicted"/>
<sequence length="91" mass="10120">MVTRKRKLVAPESPFFQVPETTQVHEDGSTESVVRGRNGKKVTFTTPKGQKISASKGEVFNVLLNSAKSTRQPRPISEGICDLTRYELLSK</sequence>
<evidence type="ECO:0000313" key="1">
    <source>
        <dbReference type="EMBL" id="SPX51506.1"/>
    </source>
</evidence>
<dbReference type="Proteomes" id="UP000251123">
    <property type="component" value="Unassembled WGS sequence"/>
</dbReference>